<reference evidence="2" key="1">
    <citation type="submission" date="2023-10" db="EMBL/GenBank/DDBJ databases">
        <authorList>
            <person name="Chen Y."/>
            <person name="Shah S."/>
            <person name="Dougan E. K."/>
            <person name="Thang M."/>
            <person name="Chan C."/>
        </authorList>
    </citation>
    <scope>NUCLEOTIDE SEQUENCE [LARGE SCALE GENOMIC DNA]</scope>
</reference>
<protein>
    <recommendedName>
        <fullName evidence="4">HMG box domain-containing protein</fullName>
    </recommendedName>
</protein>
<dbReference type="EMBL" id="CAUYUJ010010091">
    <property type="protein sequence ID" value="CAK0828532.1"/>
    <property type="molecule type" value="Genomic_DNA"/>
</dbReference>
<keyword evidence="3" id="KW-1185">Reference proteome</keyword>
<feature type="compositionally biased region" description="Acidic residues" evidence="1">
    <location>
        <begin position="277"/>
        <end position="286"/>
    </location>
</feature>
<dbReference type="Proteomes" id="UP001189429">
    <property type="component" value="Unassembled WGS sequence"/>
</dbReference>
<feature type="compositionally biased region" description="Basic and acidic residues" evidence="1">
    <location>
        <begin position="290"/>
        <end position="302"/>
    </location>
</feature>
<feature type="compositionally biased region" description="Basic and acidic residues" evidence="1">
    <location>
        <begin position="212"/>
        <end position="227"/>
    </location>
</feature>
<feature type="compositionally biased region" description="Basic and acidic residues" evidence="1">
    <location>
        <begin position="312"/>
        <end position="331"/>
    </location>
</feature>
<evidence type="ECO:0000256" key="1">
    <source>
        <dbReference type="SAM" id="MobiDB-lite"/>
    </source>
</evidence>
<evidence type="ECO:0000313" key="2">
    <source>
        <dbReference type="EMBL" id="CAK0828532.1"/>
    </source>
</evidence>
<gene>
    <name evidence="2" type="ORF">PCOR1329_LOCUS27729</name>
</gene>
<feature type="region of interest" description="Disordered" evidence="1">
    <location>
        <begin position="202"/>
        <end position="331"/>
    </location>
</feature>
<evidence type="ECO:0000313" key="3">
    <source>
        <dbReference type="Proteomes" id="UP001189429"/>
    </source>
</evidence>
<evidence type="ECO:0008006" key="4">
    <source>
        <dbReference type="Google" id="ProtNLM"/>
    </source>
</evidence>
<feature type="compositionally biased region" description="Basic and acidic residues" evidence="1">
    <location>
        <begin position="236"/>
        <end position="258"/>
    </location>
</feature>
<proteinExistence type="predicted"/>
<comment type="caution">
    <text evidence="2">The sequence shown here is derived from an EMBL/GenBank/DDBJ whole genome shotgun (WGS) entry which is preliminary data.</text>
</comment>
<sequence length="331" mass="37894">MMPEGAATKVVKQVIGEIPRDLQALREAMLPVNKQFKPVLPSASAEKGKKQFESVAILPKEAKDYFDEFKRFCPEGDASERICTTSAIVAWRWQVSTVANKAFELDRDEGTEEKKKLEHQKMFFDVYMETSFPNYTKINNEYEEMKDMAARLPSDWRDIFPEESLAPFENARDMFEAMRQELGLIGPPENTPCLEEQGALEENAQLPNNEAEGPRSREPETPEKPEGETDELDDEDTKRQELEKPETPEKLEVREKEPQAVSSSGEKKRGRDRDELETPAESEDEVGSPRSREPEKPEKPESETDELDDADTERQELVPEEGKRLVEEPEV</sequence>
<accession>A0ABN9SF52</accession>
<organism evidence="2 3">
    <name type="scientific">Prorocentrum cordatum</name>
    <dbReference type="NCBI Taxonomy" id="2364126"/>
    <lineage>
        <taxon>Eukaryota</taxon>
        <taxon>Sar</taxon>
        <taxon>Alveolata</taxon>
        <taxon>Dinophyceae</taxon>
        <taxon>Prorocentrales</taxon>
        <taxon>Prorocentraceae</taxon>
        <taxon>Prorocentrum</taxon>
    </lineage>
</organism>
<feature type="compositionally biased region" description="Basic and acidic residues" evidence="1">
    <location>
        <begin position="265"/>
        <end position="276"/>
    </location>
</feature>
<name>A0ABN9SF52_9DINO</name>